<dbReference type="Pfam" id="PF13487">
    <property type="entry name" value="HD_5"/>
    <property type="match status" value="1"/>
</dbReference>
<dbReference type="InterPro" id="IPR003607">
    <property type="entry name" value="HD/PDEase_dom"/>
</dbReference>
<sequence>MKHTATLPKTQDEKGSDLIKKSLLLLQQEKFEKAKDNIIKAENIYKKYDALKQISICLSIRGMIEYLIDKTNMEYALSLLEDGHHMAELSGESTAKLFYEFCLGSIDFCENNKDTALLHYQNARNYAMKSDGFALLGYITARINQLQSGSDFTLPIQSDPLVSLVKIGRSINVLTDINVLLKVIAEETKIAMQADRCTVFLYDKERNEIWSKVALGMESQEIRFPADKGLAGYVVKTGETVNIQDAYTDSRFNPDVDKQTGYKTKNVLCMPIKNNNQEIIGAFQVLNKTHGTFTKSDEDLLVAIGGSASITLENAQLFKQQQELYKEQKLLFESFINTLAASIDARDKITAGHSDRVRLYAMLIVDALGLDEKQKEIIEKAAILHDIGKIGIRDSVLQKEGKLTDEEYRHIQEHVQITHNILEKIYKTEDFKQIDEIACSHHEKYDGTGYFRHLKGEEIPYGGRILAVSDVFDAITSRRHYRDKMPIANVVNILINDSGTHFDKSIVDVFLNNISVDKIVKVFLTENHSRFKSEDQKILSKYNLIDIYNFINKEKLTRKEQTAVDLFNFYYSRHTENNGDS</sequence>
<dbReference type="CDD" id="cd00077">
    <property type="entry name" value="HDc"/>
    <property type="match status" value="1"/>
</dbReference>
<protein>
    <submittedName>
        <fullName evidence="3">GAF domain-containing protein</fullName>
    </submittedName>
</protein>
<dbReference type="SUPFAM" id="SSF109604">
    <property type="entry name" value="HD-domain/PDEase-like"/>
    <property type="match status" value="1"/>
</dbReference>
<dbReference type="InterPro" id="IPR003018">
    <property type="entry name" value="GAF"/>
</dbReference>
<organism evidence="3 4">
    <name type="scientific">Candidatus Scatousia excrementipullorum</name>
    <dbReference type="NCBI Taxonomy" id="2840936"/>
    <lineage>
        <taxon>Bacteria</taxon>
        <taxon>Candidatus Scatousia</taxon>
    </lineage>
</organism>
<dbReference type="PANTHER" id="PTHR43155:SF2">
    <property type="entry name" value="CYCLIC DI-GMP PHOSPHODIESTERASE PA4108"/>
    <property type="match status" value="1"/>
</dbReference>
<dbReference type="Proteomes" id="UP000823632">
    <property type="component" value="Unassembled WGS sequence"/>
</dbReference>
<reference evidence="3" key="2">
    <citation type="journal article" date="2021" name="PeerJ">
        <title>Extensive microbial diversity within the chicken gut microbiome revealed by metagenomics and culture.</title>
        <authorList>
            <person name="Gilroy R."/>
            <person name="Ravi A."/>
            <person name="Getino M."/>
            <person name="Pursley I."/>
            <person name="Horton D.L."/>
            <person name="Alikhan N.F."/>
            <person name="Baker D."/>
            <person name="Gharbi K."/>
            <person name="Hall N."/>
            <person name="Watson M."/>
            <person name="Adriaenssens E.M."/>
            <person name="Foster-Nyarko E."/>
            <person name="Jarju S."/>
            <person name="Secka A."/>
            <person name="Antonio M."/>
            <person name="Oren A."/>
            <person name="Chaudhuri R.R."/>
            <person name="La Ragione R."/>
            <person name="Hildebrand F."/>
            <person name="Pallen M.J."/>
        </authorList>
    </citation>
    <scope>NUCLEOTIDE SEQUENCE</scope>
    <source>
        <strain evidence="3">10192</strain>
    </source>
</reference>
<feature type="domain" description="HD-GYP" evidence="2">
    <location>
        <begin position="328"/>
        <end position="526"/>
    </location>
</feature>
<name>A0A9D9DQ56_9BACT</name>
<dbReference type="InterPro" id="IPR029016">
    <property type="entry name" value="GAF-like_dom_sf"/>
</dbReference>
<comment type="caution">
    <text evidence="3">The sequence shown here is derived from an EMBL/GenBank/DDBJ whole genome shotgun (WGS) entry which is preliminary data.</text>
</comment>
<reference evidence="3" key="1">
    <citation type="submission" date="2020-10" db="EMBL/GenBank/DDBJ databases">
        <authorList>
            <person name="Gilroy R."/>
        </authorList>
    </citation>
    <scope>NUCLEOTIDE SEQUENCE</scope>
    <source>
        <strain evidence="3">10192</strain>
    </source>
</reference>
<evidence type="ECO:0000313" key="4">
    <source>
        <dbReference type="Proteomes" id="UP000823632"/>
    </source>
</evidence>
<dbReference type="Pfam" id="PF01590">
    <property type="entry name" value="GAF"/>
    <property type="match status" value="1"/>
</dbReference>
<dbReference type="InterPro" id="IPR006674">
    <property type="entry name" value="HD_domain"/>
</dbReference>
<dbReference type="PANTHER" id="PTHR43155">
    <property type="entry name" value="CYCLIC DI-GMP PHOSPHODIESTERASE PA4108-RELATED"/>
    <property type="match status" value="1"/>
</dbReference>
<evidence type="ECO:0000313" key="3">
    <source>
        <dbReference type="EMBL" id="MBO8430770.1"/>
    </source>
</evidence>
<feature type="domain" description="HD" evidence="1">
    <location>
        <begin position="350"/>
        <end position="475"/>
    </location>
</feature>
<proteinExistence type="predicted"/>
<gene>
    <name evidence="3" type="ORF">IAC76_05225</name>
</gene>
<dbReference type="SUPFAM" id="SSF55781">
    <property type="entry name" value="GAF domain-like"/>
    <property type="match status" value="1"/>
</dbReference>
<dbReference type="Gene3D" id="3.30.450.40">
    <property type="match status" value="1"/>
</dbReference>
<dbReference type="PROSITE" id="PS51832">
    <property type="entry name" value="HD_GYP"/>
    <property type="match status" value="1"/>
</dbReference>
<dbReference type="AlphaFoldDB" id="A0A9D9DQ56"/>
<dbReference type="SMART" id="SM00065">
    <property type="entry name" value="GAF"/>
    <property type="match status" value="1"/>
</dbReference>
<dbReference type="EMBL" id="JADIND010000109">
    <property type="protein sequence ID" value="MBO8430770.1"/>
    <property type="molecule type" value="Genomic_DNA"/>
</dbReference>
<evidence type="ECO:0000259" key="1">
    <source>
        <dbReference type="PROSITE" id="PS51831"/>
    </source>
</evidence>
<evidence type="ECO:0000259" key="2">
    <source>
        <dbReference type="PROSITE" id="PS51832"/>
    </source>
</evidence>
<dbReference type="PROSITE" id="PS51831">
    <property type="entry name" value="HD"/>
    <property type="match status" value="1"/>
</dbReference>
<dbReference type="SMART" id="SM00471">
    <property type="entry name" value="HDc"/>
    <property type="match status" value="1"/>
</dbReference>
<dbReference type="InterPro" id="IPR037522">
    <property type="entry name" value="HD_GYP_dom"/>
</dbReference>
<accession>A0A9D9DQ56</accession>
<dbReference type="Gene3D" id="1.10.3210.10">
    <property type="entry name" value="Hypothetical protein af1432"/>
    <property type="match status" value="1"/>
</dbReference>